<dbReference type="Proteomes" id="UP000238479">
    <property type="component" value="Chromosome 4"/>
</dbReference>
<dbReference type="Gramene" id="PRQ37539">
    <property type="protein sequence ID" value="PRQ37539"/>
    <property type="gene ID" value="RchiOBHm_Chr4g0403691"/>
</dbReference>
<protein>
    <submittedName>
        <fullName evidence="2">Uncharacterized protein</fullName>
    </submittedName>
</protein>
<evidence type="ECO:0000313" key="2">
    <source>
        <dbReference type="EMBL" id="PRQ37539.1"/>
    </source>
</evidence>
<name>A0A2P6QTS7_ROSCH</name>
<keyword evidence="1" id="KW-0472">Membrane</keyword>
<accession>A0A2P6QTS7</accession>
<evidence type="ECO:0000256" key="1">
    <source>
        <dbReference type="SAM" id="Phobius"/>
    </source>
</evidence>
<reference evidence="2 3" key="1">
    <citation type="journal article" date="2018" name="Nat. Genet.">
        <title>The Rosa genome provides new insights in the design of modern roses.</title>
        <authorList>
            <person name="Bendahmane M."/>
        </authorList>
    </citation>
    <scope>NUCLEOTIDE SEQUENCE [LARGE SCALE GENOMIC DNA]</scope>
    <source>
        <strain evidence="3">cv. Old Blush</strain>
    </source>
</reference>
<keyword evidence="1" id="KW-0812">Transmembrane</keyword>
<organism evidence="2 3">
    <name type="scientific">Rosa chinensis</name>
    <name type="common">China rose</name>
    <dbReference type="NCBI Taxonomy" id="74649"/>
    <lineage>
        <taxon>Eukaryota</taxon>
        <taxon>Viridiplantae</taxon>
        <taxon>Streptophyta</taxon>
        <taxon>Embryophyta</taxon>
        <taxon>Tracheophyta</taxon>
        <taxon>Spermatophyta</taxon>
        <taxon>Magnoliopsida</taxon>
        <taxon>eudicotyledons</taxon>
        <taxon>Gunneridae</taxon>
        <taxon>Pentapetalae</taxon>
        <taxon>rosids</taxon>
        <taxon>fabids</taxon>
        <taxon>Rosales</taxon>
        <taxon>Rosaceae</taxon>
        <taxon>Rosoideae</taxon>
        <taxon>Rosoideae incertae sedis</taxon>
        <taxon>Rosa</taxon>
    </lineage>
</organism>
<sequence length="59" mass="6879">MLEDSDVREESSVCCWLVASPSFFLFYLQPSKLGFFFFFGQSEFCSCEALLFPLFLFKP</sequence>
<dbReference type="AlphaFoldDB" id="A0A2P6QTS7"/>
<gene>
    <name evidence="2" type="ORF">RchiOBHm_Chr4g0403691</name>
</gene>
<keyword evidence="1" id="KW-1133">Transmembrane helix</keyword>
<feature type="transmembrane region" description="Helical" evidence="1">
    <location>
        <begin position="12"/>
        <end position="29"/>
    </location>
</feature>
<keyword evidence="3" id="KW-1185">Reference proteome</keyword>
<proteinExistence type="predicted"/>
<evidence type="ECO:0000313" key="3">
    <source>
        <dbReference type="Proteomes" id="UP000238479"/>
    </source>
</evidence>
<comment type="caution">
    <text evidence="2">The sequence shown here is derived from an EMBL/GenBank/DDBJ whole genome shotgun (WGS) entry which is preliminary data.</text>
</comment>
<dbReference type="EMBL" id="PDCK01000042">
    <property type="protein sequence ID" value="PRQ37539.1"/>
    <property type="molecule type" value="Genomic_DNA"/>
</dbReference>